<dbReference type="EMBL" id="JAWDJW010003861">
    <property type="protein sequence ID" value="KAK3076533.1"/>
    <property type="molecule type" value="Genomic_DNA"/>
</dbReference>
<accession>A0ACC3DJ27</accession>
<reference evidence="1" key="1">
    <citation type="submission" date="2024-09" db="EMBL/GenBank/DDBJ databases">
        <title>Black Yeasts Isolated from many extreme environments.</title>
        <authorList>
            <person name="Coleine C."/>
            <person name="Stajich J.E."/>
            <person name="Selbmann L."/>
        </authorList>
    </citation>
    <scope>NUCLEOTIDE SEQUENCE</scope>
    <source>
        <strain evidence="1">CCFEE 5737</strain>
    </source>
</reference>
<sequence>MPQPHHPISTITALDHGPLVLEGTGQAKPWTIFLHFPSPKNSYKVWHHWKKTDDLLHELPFYGEHDIEVSSQSRKQVQERRVSALGGVLQVQHAEQEEANVVWGVTEGRWLFNFE</sequence>
<dbReference type="Proteomes" id="UP001186974">
    <property type="component" value="Unassembled WGS sequence"/>
</dbReference>
<comment type="caution">
    <text evidence="1">The sequence shown here is derived from an EMBL/GenBank/DDBJ whole genome shotgun (WGS) entry which is preliminary data.</text>
</comment>
<organism evidence="1 2">
    <name type="scientific">Coniosporium uncinatum</name>
    <dbReference type="NCBI Taxonomy" id="93489"/>
    <lineage>
        <taxon>Eukaryota</taxon>
        <taxon>Fungi</taxon>
        <taxon>Dikarya</taxon>
        <taxon>Ascomycota</taxon>
        <taxon>Pezizomycotina</taxon>
        <taxon>Dothideomycetes</taxon>
        <taxon>Dothideomycetes incertae sedis</taxon>
        <taxon>Coniosporium</taxon>
    </lineage>
</organism>
<evidence type="ECO:0000313" key="1">
    <source>
        <dbReference type="EMBL" id="KAK3076533.1"/>
    </source>
</evidence>
<protein>
    <submittedName>
        <fullName evidence="1">Uncharacterized protein</fullName>
    </submittedName>
</protein>
<gene>
    <name evidence="1" type="ORF">LTS18_012753</name>
</gene>
<feature type="non-terminal residue" evidence="1">
    <location>
        <position position="115"/>
    </location>
</feature>
<proteinExistence type="predicted"/>
<keyword evidence="2" id="KW-1185">Reference proteome</keyword>
<evidence type="ECO:0000313" key="2">
    <source>
        <dbReference type="Proteomes" id="UP001186974"/>
    </source>
</evidence>
<name>A0ACC3DJ27_9PEZI</name>